<reference evidence="8" key="1">
    <citation type="submission" date="2015-07" db="EMBL/GenBank/DDBJ databases">
        <title>Adaptation to a free-living lifestyle via gene acquisitions in the diplomonad Trepomonas sp. PC1.</title>
        <authorList>
            <person name="Xu F."/>
            <person name="Jerlstrom-Hultqvist J."/>
            <person name="Kolisko M."/>
            <person name="Simpson A.G.B."/>
            <person name="Roger A.J."/>
            <person name="Svard S.G."/>
            <person name="Andersson J.O."/>
        </authorList>
    </citation>
    <scope>NUCLEOTIDE SEQUENCE</scope>
    <source>
        <strain evidence="8">PC1</strain>
    </source>
</reference>
<protein>
    <submittedName>
        <fullName evidence="8">EXS family protein</fullName>
    </submittedName>
</protein>
<evidence type="ECO:0000256" key="3">
    <source>
        <dbReference type="ARBA" id="ARBA00022989"/>
    </source>
</evidence>
<dbReference type="GO" id="GO:0005794">
    <property type="term" value="C:Golgi apparatus"/>
    <property type="evidence" value="ECO:0007669"/>
    <property type="project" value="TreeGrafter"/>
</dbReference>
<proteinExistence type="predicted"/>
<comment type="subcellular location">
    <subcellularLocation>
        <location evidence="1">Membrane</location>
        <topology evidence="1">Multi-pass membrane protein</topology>
    </subcellularLocation>
</comment>
<feature type="region of interest" description="Disordered" evidence="5">
    <location>
        <begin position="285"/>
        <end position="310"/>
    </location>
</feature>
<dbReference type="InterPro" id="IPR004342">
    <property type="entry name" value="EXS_C"/>
</dbReference>
<dbReference type="GO" id="GO:0016036">
    <property type="term" value="P:cellular response to phosphate starvation"/>
    <property type="evidence" value="ECO:0007669"/>
    <property type="project" value="TreeGrafter"/>
</dbReference>
<organism evidence="8">
    <name type="scientific">Trepomonas sp. PC1</name>
    <dbReference type="NCBI Taxonomy" id="1076344"/>
    <lineage>
        <taxon>Eukaryota</taxon>
        <taxon>Metamonada</taxon>
        <taxon>Diplomonadida</taxon>
        <taxon>Hexamitidae</taxon>
        <taxon>Hexamitinae</taxon>
        <taxon>Trepomonas</taxon>
    </lineage>
</organism>
<keyword evidence="2 6" id="KW-0812">Transmembrane</keyword>
<evidence type="ECO:0000256" key="5">
    <source>
        <dbReference type="SAM" id="MobiDB-lite"/>
    </source>
</evidence>
<dbReference type="GO" id="GO:0000822">
    <property type="term" value="F:inositol hexakisphosphate binding"/>
    <property type="evidence" value="ECO:0007669"/>
    <property type="project" value="TreeGrafter"/>
</dbReference>
<gene>
    <name evidence="8" type="ORF">TPC1_16525</name>
</gene>
<evidence type="ECO:0000256" key="6">
    <source>
        <dbReference type="SAM" id="Phobius"/>
    </source>
</evidence>
<evidence type="ECO:0000313" key="8">
    <source>
        <dbReference type="EMBL" id="JAP91757.1"/>
    </source>
</evidence>
<feature type="transmembrane region" description="Helical" evidence="6">
    <location>
        <begin position="198"/>
        <end position="220"/>
    </location>
</feature>
<dbReference type="GO" id="GO:0006817">
    <property type="term" value="P:phosphate ion transport"/>
    <property type="evidence" value="ECO:0007669"/>
    <property type="project" value="TreeGrafter"/>
</dbReference>
<evidence type="ECO:0000256" key="1">
    <source>
        <dbReference type="ARBA" id="ARBA00004141"/>
    </source>
</evidence>
<evidence type="ECO:0000256" key="4">
    <source>
        <dbReference type="ARBA" id="ARBA00023136"/>
    </source>
</evidence>
<evidence type="ECO:0000256" key="2">
    <source>
        <dbReference type="ARBA" id="ARBA00022692"/>
    </source>
</evidence>
<feature type="non-terminal residue" evidence="8">
    <location>
        <position position="1"/>
    </location>
</feature>
<dbReference type="AlphaFoldDB" id="A0A146K525"/>
<dbReference type="PANTHER" id="PTHR10783:SF103">
    <property type="entry name" value="SOLUTE CARRIER FAMILY 53 MEMBER 1"/>
    <property type="match status" value="1"/>
</dbReference>
<dbReference type="EMBL" id="GDID01004849">
    <property type="protein sequence ID" value="JAP91757.1"/>
    <property type="molecule type" value="Transcribed_RNA"/>
</dbReference>
<dbReference type="PROSITE" id="PS51380">
    <property type="entry name" value="EXS"/>
    <property type="match status" value="1"/>
</dbReference>
<sequence>SDLLPTWVWLTIPLFVPLYYLIKILVKVNKPHSLVGKFLIVTFIKQFLPWKHRISFPVFYFGDQLTSLPYVLVEFFEVITLGKMPDYVSVLIFSVPSWIRAFQCLKRKYESNQSYPNIGNMWKYLAAVPSSLLCLKVSKTNQTFSGFVIAFRLVDTVYKLYWDYVEDWALFHGGFGALPFKNQRFKWKNKFVCRRPSSFSVSSLITAIIFNFMARVHWIFVQFTKDTFAKSFFYTSFWVYLEIARRVVWNFLRVDNQMATNCENYALTRFIPVFIGQDFKSQTDEKIEKQNENEKEKEKEKQREFSDLLE</sequence>
<feature type="domain" description="EXS" evidence="7">
    <location>
        <begin position="80"/>
        <end position="285"/>
    </location>
</feature>
<dbReference type="PANTHER" id="PTHR10783">
    <property type="entry name" value="XENOTROPIC AND POLYTROPIC RETROVIRUS RECEPTOR 1-RELATED"/>
    <property type="match status" value="1"/>
</dbReference>
<keyword evidence="3 6" id="KW-1133">Transmembrane helix</keyword>
<name>A0A146K525_9EUKA</name>
<dbReference type="GO" id="GO:0005886">
    <property type="term" value="C:plasma membrane"/>
    <property type="evidence" value="ECO:0007669"/>
    <property type="project" value="TreeGrafter"/>
</dbReference>
<evidence type="ECO:0000259" key="7">
    <source>
        <dbReference type="PROSITE" id="PS51380"/>
    </source>
</evidence>
<dbReference type="Pfam" id="PF03124">
    <property type="entry name" value="EXS"/>
    <property type="match status" value="1"/>
</dbReference>
<accession>A0A146K525</accession>
<feature type="transmembrane region" description="Helical" evidence="6">
    <location>
        <begin position="232"/>
        <end position="248"/>
    </location>
</feature>
<keyword evidence="4 6" id="KW-0472">Membrane</keyword>
<feature type="transmembrane region" description="Helical" evidence="6">
    <location>
        <begin position="6"/>
        <end position="26"/>
    </location>
</feature>